<evidence type="ECO:0000256" key="1">
    <source>
        <dbReference type="SAM" id="MobiDB-lite"/>
    </source>
</evidence>
<protein>
    <submittedName>
        <fullName evidence="2">Uncharacterized protein</fullName>
    </submittedName>
</protein>
<reference evidence="2" key="1">
    <citation type="submission" date="2019-08" db="EMBL/GenBank/DDBJ databases">
        <authorList>
            <person name="Kucharzyk K."/>
            <person name="Murdoch R.W."/>
            <person name="Higgins S."/>
            <person name="Loffler F."/>
        </authorList>
    </citation>
    <scope>NUCLEOTIDE SEQUENCE</scope>
</reference>
<name>A0A645D2C1_9ZZZZ</name>
<dbReference type="AlphaFoldDB" id="A0A645D2C1"/>
<evidence type="ECO:0000313" key="2">
    <source>
        <dbReference type="EMBL" id="MPM83263.1"/>
    </source>
</evidence>
<sequence>MCEPLFNKTTRYWRTTPPAKPSRIAKALQSAAEKLPAKKKAGETGDVVFDGGGEGPQTENGPASRDAALGSSGAEETPEKEPAQTH</sequence>
<gene>
    <name evidence="2" type="ORF">SDC9_130326</name>
</gene>
<organism evidence="2">
    <name type="scientific">bioreactor metagenome</name>
    <dbReference type="NCBI Taxonomy" id="1076179"/>
    <lineage>
        <taxon>unclassified sequences</taxon>
        <taxon>metagenomes</taxon>
        <taxon>ecological metagenomes</taxon>
    </lineage>
</organism>
<proteinExistence type="predicted"/>
<comment type="caution">
    <text evidence="2">The sequence shown here is derived from an EMBL/GenBank/DDBJ whole genome shotgun (WGS) entry which is preliminary data.</text>
</comment>
<feature type="compositionally biased region" description="Basic and acidic residues" evidence="1">
    <location>
        <begin position="77"/>
        <end position="86"/>
    </location>
</feature>
<dbReference type="EMBL" id="VSSQ01032103">
    <property type="protein sequence ID" value="MPM83263.1"/>
    <property type="molecule type" value="Genomic_DNA"/>
</dbReference>
<accession>A0A645D2C1</accession>
<feature type="region of interest" description="Disordered" evidence="1">
    <location>
        <begin position="1"/>
        <end position="86"/>
    </location>
</feature>